<dbReference type="PROSITE" id="PS00923">
    <property type="entry name" value="ASP_GLU_RACEMASE_1"/>
    <property type="match status" value="1"/>
</dbReference>
<dbReference type="EC" id="5.1.1.3" evidence="2 8"/>
<keyword evidence="4 8" id="KW-0573">Peptidoglycan synthesis</keyword>
<feature type="binding site" evidence="8">
    <location>
        <begin position="11"/>
        <end position="12"/>
    </location>
    <ligand>
        <name>substrate</name>
    </ligand>
</feature>
<proteinExistence type="inferred from homology"/>
<reference evidence="9 10" key="1">
    <citation type="submission" date="2020-04" db="EMBL/GenBank/DDBJ databases">
        <title>MicrobeNet Type strains.</title>
        <authorList>
            <person name="Nicholson A.C."/>
        </authorList>
    </citation>
    <scope>NUCLEOTIDE SEQUENCE [LARGE SCALE GENOMIC DNA]</scope>
    <source>
        <strain evidence="9 10">CCUG 54536</strain>
    </source>
</reference>
<evidence type="ECO:0000256" key="1">
    <source>
        <dbReference type="ARBA" id="ARBA00001602"/>
    </source>
</evidence>
<dbReference type="AlphaFoldDB" id="A0A846Z9Z5"/>
<dbReference type="Proteomes" id="UP000590460">
    <property type="component" value="Unassembled WGS sequence"/>
</dbReference>
<keyword evidence="5 8" id="KW-0413">Isomerase</keyword>
<comment type="catalytic activity">
    <reaction evidence="1 8">
        <text>L-glutamate = D-glutamate</text>
        <dbReference type="Rhea" id="RHEA:12813"/>
        <dbReference type="ChEBI" id="CHEBI:29985"/>
        <dbReference type="ChEBI" id="CHEBI:29986"/>
        <dbReference type="EC" id="5.1.1.3"/>
    </reaction>
</comment>
<organism evidence="9 10">
    <name type="scientific">Leuconostoc holzapfelii</name>
    <dbReference type="NCBI Taxonomy" id="434464"/>
    <lineage>
        <taxon>Bacteria</taxon>
        <taxon>Bacillati</taxon>
        <taxon>Bacillota</taxon>
        <taxon>Bacilli</taxon>
        <taxon>Lactobacillales</taxon>
        <taxon>Lactobacillaceae</taxon>
        <taxon>Leuconostoc</taxon>
    </lineage>
</organism>
<dbReference type="InterPro" id="IPR015942">
    <property type="entry name" value="Asp/Glu/hydantoin_racemase"/>
</dbReference>
<dbReference type="InterPro" id="IPR018187">
    <property type="entry name" value="Asp/Glu_racemase_AS_1"/>
</dbReference>
<dbReference type="NCBIfam" id="TIGR00067">
    <property type="entry name" value="glut_race"/>
    <property type="match status" value="1"/>
</dbReference>
<dbReference type="RefSeq" id="WP_168676287.1">
    <property type="nucleotide sequence ID" value="NZ_BPKV01000004.1"/>
</dbReference>
<dbReference type="InterPro" id="IPR001920">
    <property type="entry name" value="Asp/Glu_race"/>
</dbReference>
<dbReference type="PANTHER" id="PTHR21198">
    <property type="entry name" value="GLUTAMATE RACEMASE"/>
    <property type="match status" value="1"/>
</dbReference>
<comment type="function">
    <text evidence="8">Provides the (R)-glutamate required for cell wall biosynthesis.</text>
</comment>
<evidence type="ECO:0000256" key="2">
    <source>
        <dbReference type="ARBA" id="ARBA00013090"/>
    </source>
</evidence>
<feature type="binding site" evidence="8">
    <location>
        <begin position="187"/>
        <end position="188"/>
    </location>
    <ligand>
        <name>substrate</name>
    </ligand>
</feature>
<name>A0A846Z9Z5_9LACO</name>
<evidence type="ECO:0000256" key="6">
    <source>
        <dbReference type="ARBA" id="ARBA00023316"/>
    </source>
</evidence>
<comment type="similarity">
    <text evidence="8">Belongs to the aspartate/glutamate racemases family.</text>
</comment>
<evidence type="ECO:0000256" key="7">
    <source>
        <dbReference type="ARBA" id="ARBA00070053"/>
    </source>
</evidence>
<dbReference type="GO" id="GO:0008360">
    <property type="term" value="P:regulation of cell shape"/>
    <property type="evidence" value="ECO:0007669"/>
    <property type="project" value="UniProtKB-KW"/>
</dbReference>
<sequence length="281" mass="29949">MNKNNPIGFVDSGVGGLTVVKAAQNQLPHEQFVFIGDTARMPYGPRPAQEVIDYTFQMAEFLLAEKQIKLLVIACNTATARALPQLQAKLPIPVIGVIAPGARAAANATKNRQIGVIATQGTVTSGAYQAAITDFRPDVAVAQQAEPEFVQIVEANQASTQATQALVAKHLAPLTAQGIDTLVLGCTHFPLLTPAIQAAVGPTVQLVDAGRETVQVIIETLTNQGLLTGVTHQHANDVFYTTKDPETFSTIATAWLAREDALDVRHLAIVGDKHAQHLEEN</sequence>
<evidence type="ECO:0000256" key="5">
    <source>
        <dbReference type="ARBA" id="ARBA00023235"/>
    </source>
</evidence>
<evidence type="ECO:0000313" key="10">
    <source>
        <dbReference type="Proteomes" id="UP000590460"/>
    </source>
</evidence>
<dbReference type="FunFam" id="3.40.50.1860:FF:000002">
    <property type="entry name" value="Glutamate racemase"/>
    <property type="match status" value="1"/>
</dbReference>
<accession>A0A846Z9Z5</accession>
<dbReference type="UniPathway" id="UPA00219"/>
<feature type="binding site" evidence="8">
    <location>
        <begin position="76"/>
        <end position="77"/>
    </location>
    <ligand>
        <name>substrate</name>
    </ligand>
</feature>
<evidence type="ECO:0000313" key="9">
    <source>
        <dbReference type="EMBL" id="NKZ18226.1"/>
    </source>
</evidence>
<dbReference type="GO" id="GO:0009252">
    <property type="term" value="P:peptidoglycan biosynthetic process"/>
    <property type="evidence" value="ECO:0007669"/>
    <property type="project" value="UniProtKB-UniRule"/>
</dbReference>
<evidence type="ECO:0000256" key="8">
    <source>
        <dbReference type="HAMAP-Rule" id="MF_00258"/>
    </source>
</evidence>
<feature type="binding site" evidence="8">
    <location>
        <begin position="43"/>
        <end position="44"/>
    </location>
    <ligand>
        <name>substrate</name>
    </ligand>
</feature>
<dbReference type="EMBL" id="JAAXPO010000003">
    <property type="protein sequence ID" value="NKZ18226.1"/>
    <property type="molecule type" value="Genomic_DNA"/>
</dbReference>
<dbReference type="PANTHER" id="PTHR21198:SF2">
    <property type="entry name" value="GLUTAMATE RACEMASE"/>
    <property type="match status" value="1"/>
</dbReference>
<gene>
    <name evidence="8" type="primary">murI</name>
    <name evidence="9" type="ORF">HF966_03435</name>
</gene>
<keyword evidence="6 8" id="KW-0961">Cell wall biogenesis/degradation</keyword>
<dbReference type="InterPro" id="IPR033134">
    <property type="entry name" value="Asp/Glu_racemase_AS_2"/>
</dbReference>
<dbReference type="GO" id="GO:0071555">
    <property type="term" value="P:cell wall organization"/>
    <property type="evidence" value="ECO:0007669"/>
    <property type="project" value="UniProtKB-KW"/>
</dbReference>
<dbReference type="GO" id="GO:0008881">
    <property type="term" value="F:glutamate racemase activity"/>
    <property type="evidence" value="ECO:0007669"/>
    <property type="project" value="UniProtKB-UniRule"/>
</dbReference>
<dbReference type="PROSITE" id="PS00924">
    <property type="entry name" value="ASP_GLU_RACEMASE_2"/>
    <property type="match status" value="1"/>
</dbReference>
<feature type="active site" description="Proton donor/acceptor" evidence="8">
    <location>
        <position position="75"/>
    </location>
</feature>
<dbReference type="SUPFAM" id="SSF53681">
    <property type="entry name" value="Aspartate/glutamate racemase"/>
    <property type="match status" value="2"/>
</dbReference>
<protein>
    <recommendedName>
        <fullName evidence="7 8">Glutamate racemase</fullName>
        <ecNumber evidence="2 8">5.1.1.3</ecNumber>
    </recommendedName>
</protein>
<evidence type="ECO:0000256" key="3">
    <source>
        <dbReference type="ARBA" id="ARBA00022960"/>
    </source>
</evidence>
<dbReference type="HAMAP" id="MF_00258">
    <property type="entry name" value="Glu_racemase"/>
    <property type="match status" value="1"/>
</dbReference>
<dbReference type="GO" id="GO:0042802">
    <property type="term" value="F:identical protein binding"/>
    <property type="evidence" value="ECO:0007669"/>
    <property type="project" value="UniProtKB-ARBA"/>
</dbReference>
<comment type="pathway">
    <text evidence="8">Cell wall biogenesis; peptidoglycan biosynthesis.</text>
</comment>
<feature type="active site" description="Proton donor/acceptor" evidence="8">
    <location>
        <position position="186"/>
    </location>
</feature>
<keyword evidence="3 8" id="KW-0133">Cell shape</keyword>
<evidence type="ECO:0000256" key="4">
    <source>
        <dbReference type="ARBA" id="ARBA00022984"/>
    </source>
</evidence>
<comment type="caution">
    <text evidence="9">The sequence shown here is derived from an EMBL/GenBank/DDBJ whole genome shotgun (WGS) entry which is preliminary data.</text>
</comment>
<dbReference type="Gene3D" id="3.40.50.1860">
    <property type="match status" value="2"/>
</dbReference>
<dbReference type="InterPro" id="IPR004391">
    <property type="entry name" value="Glu_race"/>
</dbReference>
<dbReference type="Pfam" id="PF01177">
    <property type="entry name" value="Asp_Glu_race"/>
    <property type="match status" value="1"/>
</dbReference>